<proteinExistence type="predicted"/>
<evidence type="ECO:0000313" key="2">
    <source>
        <dbReference type="EMBL" id="MVQ37263.1"/>
    </source>
</evidence>
<accession>A0ABW9UBH3</accession>
<dbReference type="RefSeq" id="WP_157321759.1">
    <property type="nucleotide sequence ID" value="NZ_WSEM01000016.1"/>
</dbReference>
<evidence type="ECO:0000313" key="3">
    <source>
        <dbReference type="Proteomes" id="UP000467637"/>
    </source>
</evidence>
<keyword evidence="3" id="KW-1185">Reference proteome</keyword>
<protein>
    <recommendedName>
        <fullName evidence="1">TniQ domain-containing protein</fullName>
    </recommendedName>
</protein>
<sequence>MSQLQLIPEVQPGESFMSLAQRLAKANFHQTLQTFINRKGSHFDYRSNLNYYQEKNRWNSEIVNILKAQNYENVDNLTLNQFDGLLFGGSSTLLQRRQHYYQSKVKFCPHCVMEANYHRLVWDVSMVGVCLRHDCFLIENCNGCNRVIRMNDLIGGGCICGVNYADICEGEKPNEDILSAQRIIQGFIADEINEVVTEEGITLTGKEYFNGLDLLSKLLDGLPFANMKFADFTVTLGEANYSLIRGDKRNLLMIIYLSTVAHHLLMSPNKNFAAVINEVEINRSSNRQMRRKRELFDKIICLGTFAAHKKIYIDFHNTVNLEFARMRYILQPEEFRFCSLLAARKILKCDDNILKKLGESGVLEFMSRKVGRRKLTLVEIESVEKYAKVREEFITSIEVAKWLGVPGSIIRKLSDLKLLLIEHGPGKDVFGRRLFHPSAINRLLKELEELCVKEISDSDQSNWVPFDFKLLKEMHYHSNFASVLKAVISGNIRCCCTTEVRRFADVKLSRAELMNYIGSKKTNDKRKGVYKCKL</sequence>
<dbReference type="Proteomes" id="UP000467637">
    <property type="component" value="Unassembled WGS sequence"/>
</dbReference>
<comment type="caution">
    <text evidence="2">The sequence shown here is derived from an EMBL/GenBank/DDBJ whole genome shotgun (WGS) entry which is preliminary data.</text>
</comment>
<name>A0ABW9UBH3_9BACL</name>
<feature type="domain" description="TniQ" evidence="1">
    <location>
        <begin position="7"/>
        <end position="137"/>
    </location>
</feature>
<dbReference type="EMBL" id="WSEM01000016">
    <property type="protein sequence ID" value="MVQ37263.1"/>
    <property type="molecule type" value="Genomic_DNA"/>
</dbReference>
<evidence type="ECO:0000259" key="1">
    <source>
        <dbReference type="Pfam" id="PF06527"/>
    </source>
</evidence>
<gene>
    <name evidence="2" type="ORF">GON05_21835</name>
</gene>
<reference evidence="2 3" key="1">
    <citation type="submission" date="2019-12" db="EMBL/GenBank/DDBJ databases">
        <authorList>
            <person name="Huq M.A."/>
        </authorList>
    </citation>
    <scope>NUCLEOTIDE SEQUENCE [LARGE SCALE GENOMIC DNA]</scope>
    <source>
        <strain evidence="2 3">MAH-34</strain>
    </source>
</reference>
<organism evidence="2 3">
    <name type="scientific">Paenibacillus anseongense</name>
    <dbReference type="NCBI Taxonomy" id="2682845"/>
    <lineage>
        <taxon>Bacteria</taxon>
        <taxon>Bacillati</taxon>
        <taxon>Bacillota</taxon>
        <taxon>Bacilli</taxon>
        <taxon>Bacillales</taxon>
        <taxon>Paenibacillaceae</taxon>
        <taxon>Paenibacillus</taxon>
    </lineage>
</organism>
<dbReference type="InterPro" id="IPR009492">
    <property type="entry name" value="TniQ"/>
</dbReference>
<dbReference type="Pfam" id="PF06527">
    <property type="entry name" value="TniQ"/>
    <property type="match status" value="1"/>
</dbReference>